<protein>
    <submittedName>
        <fullName evidence="1">Uncharacterized protein</fullName>
    </submittedName>
</protein>
<dbReference type="AlphaFoldDB" id="A0A8H9R041"/>
<dbReference type="EMBL" id="DACTCB010000030">
    <property type="protein sequence ID" value="HAT4309320.1"/>
    <property type="molecule type" value="Genomic_DNA"/>
</dbReference>
<dbReference type="Proteomes" id="UP000859547">
    <property type="component" value="Unassembled WGS sequence"/>
</dbReference>
<organism evidence="1">
    <name type="scientific">Clostridium perfringens</name>
    <dbReference type="NCBI Taxonomy" id="1502"/>
    <lineage>
        <taxon>Bacteria</taxon>
        <taxon>Bacillati</taxon>
        <taxon>Bacillota</taxon>
        <taxon>Clostridia</taxon>
        <taxon>Eubacteriales</taxon>
        <taxon>Clostridiaceae</taxon>
        <taxon>Clostridium</taxon>
    </lineage>
</organism>
<reference evidence="1" key="1">
    <citation type="journal article" date="2018" name="Genome Biol.">
        <title>SKESA: strategic k-mer extension for scrupulous assemblies.</title>
        <authorList>
            <person name="Souvorov A."/>
            <person name="Agarwala R."/>
            <person name="Lipman D.J."/>
        </authorList>
    </citation>
    <scope>NUCLEOTIDE SEQUENCE</scope>
    <source>
        <strain evidence="1">C8</strain>
    </source>
</reference>
<comment type="caution">
    <text evidence="1">The sequence shown here is derived from an EMBL/GenBank/DDBJ whole genome shotgun (WGS) entry which is preliminary data.</text>
</comment>
<gene>
    <name evidence="1" type="ORF">I9080_003174</name>
</gene>
<proteinExistence type="predicted"/>
<sequence length="225" mass="27220">MGYNYKSFKEIKNIDTIFFKKTLDEAKFFFENIKETKINFYFPLEKGVLKFKMSDEVTMYYYFENDLLELYTYYNNKYMFHPCFAIKLIFKNGKFKFLVLENSNKINIDNWLSIFINIMSYILLIKDNKNITIKTSRKKRLNNNNENNNIQYKKRSVEYIENEKVVYVASIEEENLNNFKKTYTRHTNAWGVIGFVRHYKNGKTSWVRPHTRGNGNKSKKDYIVK</sequence>
<evidence type="ECO:0000313" key="1">
    <source>
        <dbReference type="EMBL" id="HAT4309320.1"/>
    </source>
</evidence>
<accession>A0A8H9R041</accession>
<name>A0A8H9R041_CLOPF</name>
<reference evidence="1" key="2">
    <citation type="submission" date="2020-07" db="EMBL/GenBank/DDBJ databases">
        <authorList>
            <consortium name="NCBI Pathogen Detection Project"/>
        </authorList>
    </citation>
    <scope>NUCLEOTIDE SEQUENCE</scope>
    <source>
        <strain evidence="1">C8</strain>
    </source>
</reference>